<proteinExistence type="inferred from homology"/>
<dbReference type="CDD" id="cd19498">
    <property type="entry name" value="RecA-like_HslU"/>
    <property type="match status" value="1"/>
</dbReference>
<evidence type="ECO:0000313" key="11">
    <source>
        <dbReference type="EMBL" id="MTV40384.1"/>
    </source>
</evidence>
<dbReference type="InterPro" id="IPR019489">
    <property type="entry name" value="Clp_ATPase_C"/>
</dbReference>
<keyword evidence="5 7" id="KW-0067">ATP-binding</keyword>
<dbReference type="GO" id="GO:0009376">
    <property type="term" value="C:HslUV protease complex"/>
    <property type="evidence" value="ECO:0007669"/>
    <property type="project" value="UniProtKB-UniRule"/>
</dbReference>
<dbReference type="InterPro" id="IPR003593">
    <property type="entry name" value="AAA+_ATPase"/>
</dbReference>
<keyword evidence="12" id="KW-1185">Reference proteome</keyword>
<dbReference type="NCBIfam" id="TIGR00390">
    <property type="entry name" value="hslU"/>
    <property type="match status" value="1"/>
</dbReference>
<feature type="domain" description="AAA+ ATPase" evidence="9">
    <location>
        <begin position="48"/>
        <end position="333"/>
    </location>
</feature>
<reference evidence="11 12" key="1">
    <citation type="submission" date="2019-11" db="EMBL/GenBank/DDBJ databases">
        <title>Type strains purchased from KCTC, JCM and DSMZ.</title>
        <authorList>
            <person name="Lu H."/>
        </authorList>
    </citation>
    <scope>NUCLEOTIDE SEQUENCE [LARGE SCALE GENOMIC DNA]</scope>
    <source>
        <strain evidence="11 12">KCTC 22382</strain>
    </source>
</reference>
<feature type="binding site" evidence="7">
    <location>
        <position position="17"/>
    </location>
    <ligand>
        <name>ATP</name>
        <dbReference type="ChEBI" id="CHEBI:30616"/>
    </ligand>
</feature>
<evidence type="ECO:0000256" key="4">
    <source>
        <dbReference type="ARBA" id="ARBA00022741"/>
    </source>
</evidence>
<dbReference type="FunFam" id="3.40.50.300:FF:000220">
    <property type="entry name" value="ATP-dependent protease ATPase subunit HslU"/>
    <property type="match status" value="1"/>
</dbReference>
<dbReference type="Pfam" id="PF07724">
    <property type="entry name" value="AAA_2"/>
    <property type="match status" value="1"/>
</dbReference>
<dbReference type="SUPFAM" id="SSF52540">
    <property type="entry name" value="P-loop containing nucleoside triphosphate hydrolases"/>
    <property type="match status" value="1"/>
</dbReference>
<protein>
    <recommendedName>
        <fullName evidence="7">ATP-dependent protease ATPase subunit HslU</fullName>
    </recommendedName>
    <alternativeName>
        <fullName evidence="7">Unfoldase HslU</fullName>
    </alternativeName>
</protein>
<dbReference type="GO" id="GO:0008233">
    <property type="term" value="F:peptidase activity"/>
    <property type="evidence" value="ECO:0007669"/>
    <property type="project" value="UniProtKB-KW"/>
</dbReference>
<feature type="binding site" evidence="7">
    <location>
        <begin position="59"/>
        <end position="64"/>
    </location>
    <ligand>
        <name>ATP</name>
        <dbReference type="ChEBI" id="CHEBI:30616"/>
    </ligand>
</feature>
<evidence type="ECO:0000256" key="6">
    <source>
        <dbReference type="ARBA" id="ARBA00023186"/>
    </source>
</evidence>
<evidence type="ECO:0000256" key="7">
    <source>
        <dbReference type="HAMAP-Rule" id="MF_00249"/>
    </source>
</evidence>
<dbReference type="GO" id="GO:0043335">
    <property type="term" value="P:protein unfolding"/>
    <property type="evidence" value="ECO:0007669"/>
    <property type="project" value="UniProtKB-UniRule"/>
</dbReference>
<evidence type="ECO:0000313" key="12">
    <source>
        <dbReference type="Proteomes" id="UP000475582"/>
    </source>
</evidence>
<evidence type="ECO:0000256" key="5">
    <source>
        <dbReference type="ARBA" id="ARBA00022840"/>
    </source>
</evidence>
<keyword evidence="11" id="KW-0378">Hydrolase</keyword>
<comment type="subunit">
    <text evidence="7">A double ring-shaped homohexamer of HslV is capped on each side by a ring-shaped HslU homohexamer. The assembly of the HslU/HslV complex is dependent on binding of ATP.</text>
</comment>
<sequence length="444" mass="49568">MNMTPQEIVGELDKHVVGQAKAKKAVAIALRNRWRRQQVDEPLRHEITPKNILMIGPTGVGKTEIARRLAKLADAPFIKIEATKFTEVGYVGRDVDTIIRDLIDIGVKQTRQSEMAKVRTRAEDAAEDRVLDILLPPARDFGFTPPGAEPQKDDSTRQTFRKRLRQGELDDKEIEIELAEAGPQMEIMAPPGMEEMTEQIKSMFSGIGAQRKKARKVKIKEAMKVLIDEEAAKLVNEDEMKQKAIQNVEQNGIVFLDEIDKIASRSEVGGADVSRAGVQRDLLPLVEGTTVNTKYGMIKTDHILFIASGAFHLAKPSDLIPELQGRFPIRVELESLSIADFERILTSTDACLTKQYEALLATEDVKLEFAPEGINRLAEIAYSVNERTENIGARRLYTVMEKLLEELSFTASEDTGKTIVIDAAYVNARLDALAVNEDLSRYVL</sequence>
<evidence type="ECO:0000256" key="2">
    <source>
        <dbReference type="ARBA" id="ARBA00009771"/>
    </source>
</evidence>
<evidence type="ECO:0000259" key="10">
    <source>
        <dbReference type="SMART" id="SM01086"/>
    </source>
</evidence>
<dbReference type="PANTHER" id="PTHR48102:SF3">
    <property type="entry name" value="ATP-DEPENDENT PROTEASE ATPASE SUBUNIT HSLU"/>
    <property type="match status" value="1"/>
</dbReference>
<dbReference type="FunFam" id="1.10.8.10:FF:000028">
    <property type="entry name" value="ATP-dependent protease ATPase subunit HslU"/>
    <property type="match status" value="1"/>
</dbReference>
<dbReference type="GO" id="GO:0036402">
    <property type="term" value="F:proteasome-activating activity"/>
    <property type="evidence" value="ECO:0007669"/>
    <property type="project" value="UniProtKB-UniRule"/>
</dbReference>
<dbReference type="RefSeq" id="WP_155466283.1">
    <property type="nucleotide sequence ID" value="NZ_WNKY01000033.1"/>
</dbReference>
<dbReference type="AlphaFoldDB" id="A0A6L6PN76"/>
<keyword evidence="11" id="KW-0645">Protease</keyword>
<dbReference type="GO" id="GO:0005524">
    <property type="term" value="F:ATP binding"/>
    <property type="evidence" value="ECO:0007669"/>
    <property type="project" value="UniProtKB-UniRule"/>
</dbReference>
<accession>A0A6L6PN76</accession>
<dbReference type="SMART" id="SM00382">
    <property type="entry name" value="AAA"/>
    <property type="match status" value="1"/>
</dbReference>
<evidence type="ECO:0000256" key="3">
    <source>
        <dbReference type="ARBA" id="ARBA00022490"/>
    </source>
</evidence>
<dbReference type="InterPro" id="IPR027417">
    <property type="entry name" value="P-loop_NTPase"/>
</dbReference>
<feature type="binding site" evidence="7">
    <location>
        <position position="394"/>
    </location>
    <ligand>
        <name>ATP</name>
        <dbReference type="ChEBI" id="CHEBI:30616"/>
    </ligand>
</feature>
<gene>
    <name evidence="7 11" type="primary">hslU</name>
    <name evidence="11" type="ORF">GM676_22725</name>
</gene>
<dbReference type="PANTHER" id="PTHR48102">
    <property type="entry name" value="ATP-DEPENDENT CLP PROTEASE ATP-BINDING SUBUNIT CLPX-LIKE, MITOCHONDRIAL-RELATED"/>
    <property type="match status" value="1"/>
</dbReference>
<organism evidence="11 12">
    <name type="scientific">Duganella radicis</name>
    <dbReference type="NCBI Taxonomy" id="551988"/>
    <lineage>
        <taxon>Bacteria</taxon>
        <taxon>Pseudomonadati</taxon>
        <taxon>Pseudomonadota</taxon>
        <taxon>Betaproteobacteria</taxon>
        <taxon>Burkholderiales</taxon>
        <taxon>Oxalobacteraceae</taxon>
        <taxon>Telluria group</taxon>
        <taxon>Duganella</taxon>
    </lineage>
</organism>
<dbReference type="Gene3D" id="1.10.8.60">
    <property type="match status" value="1"/>
</dbReference>
<keyword evidence="3 7" id="KW-0963">Cytoplasm</keyword>
<feature type="region of interest" description="Disordered" evidence="8">
    <location>
        <begin position="139"/>
        <end position="158"/>
    </location>
</feature>
<dbReference type="InterPro" id="IPR004491">
    <property type="entry name" value="HslU"/>
</dbReference>
<comment type="similarity">
    <text evidence="2 7">Belongs to the ClpX chaperone family. HslU subfamily.</text>
</comment>
<dbReference type="OrthoDB" id="9804062at2"/>
<comment type="subcellular location">
    <subcellularLocation>
        <location evidence="1 7">Cytoplasm</location>
    </subcellularLocation>
</comment>
<evidence type="ECO:0000256" key="8">
    <source>
        <dbReference type="SAM" id="MobiDB-lite"/>
    </source>
</evidence>
<dbReference type="InterPro" id="IPR050052">
    <property type="entry name" value="ATP-dep_Clp_protease_ClpX"/>
</dbReference>
<comment type="caution">
    <text evidence="11">The sequence shown here is derived from an EMBL/GenBank/DDBJ whole genome shotgun (WGS) entry which is preliminary data.</text>
</comment>
<dbReference type="HAMAP" id="MF_00249">
    <property type="entry name" value="HslU"/>
    <property type="match status" value="1"/>
</dbReference>
<dbReference type="Pfam" id="PF00004">
    <property type="entry name" value="AAA"/>
    <property type="match status" value="1"/>
</dbReference>
<dbReference type="InterPro" id="IPR003959">
    <property type="entry name" value="ATPase_AAA_core"/>
</dbReference>
<feature type="binding site" evidence="7">
    <location>
        <position position="257"/>
    </location>
    <ligand>
        <name>ATP</name>
        <dbReference type="ChEBI" id="CHEBI:30616"/>
    </ligand>
</feature>
<dbReference type="Gene3D" id="3.40.50.300">
    <property type="entry name" value="P-loop containing nucleotide triphosphate hydrolases"/>
    <property type="match status" value="2"/>
</dbReference>
<dbReference type="SMART" id="SM01086">
    <property type="entry name" value="ClpB_D2-small"/>
    <property type="match status" value="1"/>
</dbReference>
<evidence type="ECO:0000259" key="9">
    <source>
        <dbReference type="SMART" id="SM00382"/>
    </source>
</evidence>
<dbReference type="Proteomes" id="UP000475582">
    <property type="component" value="Unassembled WGS sequence"/>
</dbReference>
<keyword evidence="4 7" id="KW-0547">Nucleotide-binding</keyword>
<comment type="function">
    <text evidence="7">ATPase subunit of a proteasome-like degradation complex; this subunit has chaperone activity. The binding of ATP and its subsequent hydrolysis by HslU are essential for unfolding of protein substrates subsequently hydrolyzed by HslV. HslU recognizes the N-terminal part of its protein substrates and unfolds these before they are guided to HslV for hydrolysis.</text>
</comment>
<dbReference type="FunFam" id="3.40.50.300:FF:000213">
    <property type="entry name" value="ATP-dependent protease ATPase subunit HslU"/>
    <property type="match status" value="1"/>
</dbReference>
<dbReference type="GO" id="GO:0016887">
    <property type="term" value="F:ATP hydrolysis activity"/>
    <property type="evidence" value="ECO:0007669"/>
    <property type="project" value="InterPro"/>
</dbReference>
<feature type="domain" description="Clp ATPase C-terminal" evidence="10">
    <location>
        <begin position="336"/>
        <end position="435"/>
    </location>
</feature>
<dbReference type="NCBIfam" id="NF003544">
    <property type="entry name" value="PRK05201.1"/>
    <property type="match status" value="1"/>
</dbReference>
<feature type="binding site" evidence="7">
    <location>
        <position position="322"/>
    </location>
    <ligand>
        <name>ATP</name>
        <dbReference type="ChEBI" id="CHEBI:30616"/>
    </ligand>
</feature>
<evidence type="ECO:0000256" key="1">
    <source>
        <dbReference type="ARBA" id="ARBA00004496"/>
    </source>
</evidence>
<name>A0A6L6PN76_9BURK</name>
<dbReference type="EMBL" id="WNKY01000033">
    <property type="protein sequence ID" value="MTV40384.1"/>
    <property type="molecule type" value="Genomic_DNA"/>
</dbReference>
<keyword evidence="6 7" id="KW-0143">Chaperone</keyword>